<dbReference type="GO" id="GO:0055085">
    <property type="term" value="P:transmembrane transport"/>
    <property type="evidence" value="ECO:0007669"/>
    <property type="project" value="InterPro"/>
</dbReference>
<evidence type="ECO:0000313" key="6">
    <source>
        <dbReference type="Proteomes" id="UP000199406"/>
    </source>
</evidence>
<proteinExistence type="inferred from homology"/>
<feature type="chain" id="PRO_5038622979" evidence="4">
    <location>
        <begin position="19"/>
        <end position="302"/>
    </location>
</feature>
<sequence>MRPTLRRPAALAMGLALAATTAAGCSSSSADEPDESDSTITFATTPLSDDPTVENPVEAFTELLEEETGRTVEVIDVPDYLSVVEAIRTDHVDIGIMSGFPSALAVNTGEVDALVAWPGNGEPVSTCMVLADSPYRDVADFEGQKLAMADQASSSGYFMPVQMLDAAGLTKDEDYEIVFAGGHDGAMLALKNGDVAAACTSTMLPPLSIEWGIFAEGDFRTVGESDGMAVSMSVLGSQELDTETRELLEKAIPEVFSAKNAGRLGVLMQGMEGAAMIAPDNDIFSPIVDVARLAGADISDLK</sequence>
<evidence type="ECO:0000313" key="5">
    <source>
        <dbReference type="EMBL" id="SDF20711.1"/>
    </source>
</evidence>
<keyword evidence="2 4" id="KW-0732">Signal</keyword>
<dbReference type="EMBL" id="FNBT01000002">
    <property type="protein sequence ID" value="SDF20711.1"/>
    <property type="molecule type" value="Genomic_DNA"/>
</dbReference>
<name>A0A1G7J754_9ACTN</name>
<dbReference type="SUPFAM" id="SSF53850">
    <property type="entry name" value="Periplasmic binding protein-like II"/>
    <property type="match status" value="1"/>
</dbReference>
<dbReference type="OrthoDB" id="9764656at2"/>
<evidence type="ECO:0000256" key="4">
    <source>
        <dbReference type="SAM" id="SignalP"/>
    </source>
</evidence>
<gene>
    <name evidence="5" type="ORF">SAMN05660662_1337</name>
</gene>
<organism evidence="5 6">
    <name type="scientific">Blastococcus aurantiacus</name>
    <dbReference type="NCBI Taxonomy" id="1550231"/>
    <lineage>
        <taxon>Bacteria</taxon>
        <taxon>Bacillati</taxon>
        <taxon>Actinomycetota</taxon>
        <taxon>Actinomycetes</taxon>
        <taxon>Geodermatophilales</taxon>
        <taxon>Geodermatophilaceae</taxon>
        <taxon>Blastococcus</taxon>
    </lineage>
</organism>
<dbReference type="PANTHER" id="PTHR35841:SF1">
    <property type="entry name" value="PHOSPHONATES-BINDING PERIPLASMIC PROTEIN"/>
    <property type="match status" value="1"/>
</dbReference>
<evidence type="ECO:0000256" key="2">
    <source>
        <dbReference type="ARBA" id="ARBA00022729"/>
    </source>
</evidence>
<dbReference type="InterPro" id="IPR005770">
    <property type="entry name" value="PhnD"/>
</dbReference>
<dbReference type="Pfam" id="PF12974">
    <property type="entry name" value="Phosphonate-bd"/>
    <property type="match status" value="1"/>
</dbReference>
<dbReference type="AlphaFoldDB" id="A0A1G7J754"/>
<dbReference type="PROSITE" id="PS51257">
    <property type="entry name" value="PROKAR_LIPOPROTEIN"/>
    <property type="match status" value="1"/>
</dbReference>
<dbReference type="RefSeq" id="WP_091764437.1">
    <property type="nucleotide sequence ID" value="NZ_FNBT01000002.1"/>
</dbReference>
<dbReference type="Gene3D" id="3.40.190.10">
    <property type="entry name" value="Periplasmic binding protein-like II"/>
    <property type="match status" value="2"/>
</dbReference>
<evidence type="ECO:0000256" key="1">
    <source>
        <dbReference type="ARBA" id="ARBA00007162"/>
    </source>
</evidence>
<evidence type="ECO:0000256" key="3">
    <source>
        <dbReference type="SAM" id="MobiDB-lite"/>
    </source>
</evidence>
<dbReference type="NCBIfam" id="TIGR01098">
    <property type="entry name" value="3A0109s03R"/>
    <property type="match status" value="1"/>
</dbReference>
<feature type="region of interest" description="Disordered" evidence="3">
    <location>
        <begin position="25"/>
        <end position="53"/>
    </location>
</feature>
<feature type="signal peptide" evidence="4">
    <location>
        <begin position="1"/>
        <end position="18"/>
    </location>
</feature>
<keyword evidence="6" id="KW-1185">Reference proteome</keyword>
<dbReference type="PANTHER" id="PTHR35841">
    <property type="entry name" value="PHOSPHONATES-BINDING PERIPLASMIC PROTEIN"/>
    <property type="match status" value="1"/>
</dbReference>
<dbReference type="Proteomes" id="UP000199406">
    <property type="component" value="Unassembled WGS sequence"/>
</dbReference>
<reference evidence="6" key="1">
    <citation type="submission" date="2016-10" db="EMBL/GenBank/DDBJ databases">
        <authorList>
            <person name="Varghese N."/>
            <person name="Submissions S."/>
        </authorList>
    </citation>
    <scope>NUCLEOTIDE SEQUENCE [LARGE SCALE GENOMIC DNA]</scope>
    <source>
        <strain evidence="6">DSM 44268</strain>
    </source>
</reference>
<accession>A0A1G7J754</accession>
<dbReference type="STRING" id="1550231.SAMN05660662_1337"/>
<protein>
    <submittedName>
        <fullName evidence="5">Phosphonate transport system substrate-binding protein</fullName>
    </submittedName>
</protein>
<dbReference type="GO" id="GO:0043190">
    <property type="term" value="C:ATP-binding cassette (ABC) transporter complex"/>
    <property type="evidence" value="ECO:0007669"/>
    <property type="project" value="InterPro"/>
</dbReference>
<comment type="similarity">
    <text evidence="1">Belongs to the phosphate/phosphite/phosphonate binding protein family.</text>
</comment>